<proteinExistence type="inferred from homology"/>
<dbReference type="GO" id="GO:0003755">
    <property type="term" value="F:peptidyl-prolyl cis-trans isomerase activity"/>
    <property type="evidence" value="ECO:0007669"/>
    <property type="project" value="UniProtKB-UniRule"/>
</dbReference>
<dbReference type="EMBL" id="CP036279">
    <property type="protein sequence ID" value="QDU62620.1"/>
    <property type="molecule type" value="Genomic_DNA"/>
</dbReference>
<sequence length="164" mass="18133">MPFQRRPFWSYLSGTLAALLVGGCTNVSPTVAKKPVPESTREPLEEEGDNEKMPFKETESGLKYRLLKESDGKKPTAEDSVTVHYRGWLDDGTEFDSSYKRNEPTSFPLNRVIKGWTEGLQLVGEGGKIELEIPPDLGYGARGAPGAIPPNATLHFEVELIKVQ</sequence>
<dbReference type="SUPFAM" id="SSF54534">
    <property type="entry name" value="FKBP-like"/>
    <property type="match status" value="1"/>
</dbReference>
<dbReference type="InterPro" id="IPR001179">
    <property type="entry name" value="PPIase_FKBP_dom"/>
</dbReference>
<dbReference type="AlphaFoldDB" id="A0A518B6L5"/>
<evidence type="ECO:0000313" key="10">
    <source>
        <dbReference type="Proteomes" id="UP000317093"/>
    </source>
</evidence>
<gene>
    <name evidence="9" type="ORF">Pan216_34870</name>
</gene>
<dbReference type="InterPro" id="IPR046357">
    <property type="entry name" value="PPIase_dom_sf"/>
</dbReference>
<feature type="domain" description="PPIase FKBP-type" evidence="8">
    <location>
        <begin position="78"/>
        <end position="164"/>
    </location>
</feature>
<reference evidence="9 10" key="1">
    <citation type="submission" date="2019-02" db="EMBL/GenBank/DDBJ databases">
        <title>Deep-cultivation of Planctomycetes and their phenomic and genomic characterization uncovers novel biology.</title>
        <authorList>
            <person name="Wiegand S."/>
            <person name="Jogler M."/>
            <person name="Boedeker C."/>
            <person name="Pinto D."/>
            <person name="Vollmers J."/>
            <person name="Rivas-Marin E."/>
            <person name="Kohn T."/>
            <person name="Peeters S.H."/>
            <person name="Heuer A."/>
            <person name="Rast P."/>
            <person name="Oberbeckmann S."/>
            <person name="Bunk B."/>
            <person name="Jeske O."/>
            <person name="Meyerdierks A."/>
            <person name="Storesund J.E."/>
            <person name="Kallscheuer N."/>
            <person name="Luecker S."/>
            <person name="Lage O.M."/>
            <person name="Pohl T."/>
            <person name="Merkel B.J."/>
            <person name="Hornburger P."/>
            <person name="Mueller R.-W."/>
            <person name="Bruemmer F."/>
            <person name="Labrenz M."/>
            <person name="Spormann A.M."/>
            <person name="Op den Camp H."/>
            <person name="Overmann J."/>
            <person name="Amann R."/>
            <person name="Jetten M.S.M."/>
            <person name="Mascher T."/>
            <person name="Medema M.H."/>
            <person name="Devos D.P."/>
            <person name="Kaster A.-K."/>
            <person name="Ovreas L."/>
            <person name="Rohde M."/>
            <person name="Galperin M.Y."/>
            <person name="Jogler C."/>
        </authorList>
    </citation>
    <scope>NUCLEOTIDE SEQUENCE [LARGE SCALE GENOMIC DNA]</scope>
    <source>
        <strain evidence="9 10">Pan216</strain>
    </source>
</reference>
<evidence type="ECO:0000313" key="9">
    <source>
        <dbReference type="EMBL" id="QDU62620.1"/>
    </source>
</evidence>
<accession>A0A518B6L5</accession>
<evidence type="ECO:0000256" key="3">
    <source>
        <dbReference type="ARBA" id="ARBA00023110"/>
    </source>
</evidence>
<dbReference type="PANTHER" id="PTHR43811">
    <property type="entry name" value="FKBP-TYPE PEPTIDYL-PROLYL CIS-TRANS ISOMERASE FKPA"/>
    <property type="match status" value="1"/>
</dbReference>
<dbReference type="Proteomes" id="UP000317093">
    <property type="component" value="Chromosome"/>
</dbReference>
<keyword evidence="3 5" id="KW-0697">Rotamase</keyword>
<organism evidence="9 10">
    <name type="scientific">Kolteria novifilia</name>
    <dbReference type="NCBI Taxonomy" id="2527975"/>
    <lineage>
        <taxon>Bacteria</taxon>
        <taxon>Pseudomonadati</taxon>
        <taxon>Planctomycetota</taxon>
        <taxon>Planctomycetia</taxon>
        <taxon>Kolteriales</taxon>
        <taxon>Kolteriaceae</taxon>
        <taxon>Kolteria</taxon>
    </lineage>
</organism>
<comment type="similarity">
    <text evidence="2 6">Belongs to the FKBP-type PPIase family.</text>
</comment>
<dbReference type="Pfam" id="PF00254">
    <property type="entry name" value="FKBP_C"/>
    <property type="match status" value="1"/>
</dbReference>
<evidence type="ECO:0000256" key="7">
    <source>
        <dbReference type="SAM" id="MobiDB-lite"/>
    </source>
</evidence>
<feature type="region of interest" description="Disordered" evidence="7">
    <location>
        <begin position="32"/>
        <end position="56"/>
    </location>
</feature>
<evidence type="ECO:0000259" key="8">
    <source>
        <dbReference type="PROSITE" id="PS50059"/>
    </source>
</evidence>
<dbReference type="PROSITE" id="PS51257">
    <property type="entry name" value="PROKAR_LIPOPROTEIN"/>
    <property type="match status" value="1"/>
</dbReference>
<keyword evidence="4 5" id="KW-0413">Isomerase</keyword>
<evidence type="ECO:0000256" key="4">
    <source>
        <dbReference type="ARBA" id="ARBA00023235"/>
    </source>
</evidence>
<dbReference type="EC" id="5.2.1.8" evidence="6"/>
<evidence type="ECO:0000256" key="5">
    <source>
        <dbReference type="PROSITE-ProRule" id="PRU00277"/>
    </source>
</evidence>
<comment type="catalytic activity">
    <reaction evidence="1 5 6">
        <text>[protein]-peptidylproline (omega=180) = [protein]-peptidylproline (omega=0)</text>
        <dbReference type="Rhea" id="RHEA:16237"/>
        <dbReference type="Rhea" id="RHEA-COMP:10747"/>
        <dbReference type="Rhea" id="RHEA-COMP:10748"/>
        <dbReference type="ChEBI" id="CHEBI:83833"/>
        <dbReference type="ChEBI" id="CHEBI:83834"/>
        <dbReference type="EC" id="5.2.1.8"/>
    </reaction>
</comment>
<dbReference type="FunFam" id="3.10.50.40:FF:000006">
    <property type="entry name" value="Peptidyl-prolyl cis-trans isomerase"/>
    <property type="match status" value="1"/>
</dbReference>
<name>A0A518B6L5_9BACT</name>
<protein>
    <recommendedName>
        <fullName evidence="6">Peptidyl-prolyl cis-trans isomerase</fullName>
        <ecNumber evidence="6">5.2.1.8</ecNumber>
    </recommendedName>
</protein>
<evidence type="ECO:0000256" key="2">
    <source>
        <dbReference type="ARBA" id="ARBA00006577"/>
    </source>
</evidence>
<dbReference type="PROSITE" id="PS50059">
    <property type="entry name" value="FKBP_PPIASE"/>
    <property type="match status" value="1"/>
</dbReference>
<dbReference type="PANTHER" id="PTHR43811:SF19">
    <property type="entry name" value="39 KDA FK506-BINDING NUCLEAR PROTEIN"/>
    <property type="match status" value="1"/>
</dbReference>
<dbReference type="Gene3D" id="3.10.50.40">
    <property type="match status" value="1"/>
</dbReference>
<keyword evidence="10" id="KW-1185">Reference proteome</keyword>
<evidence type="ECO:0000256" key="1">
    <source>
        <dbReference type="ARBA" id="ARBA00000971"/>
    </source>
</evidence>
<evidence type="ECO:0000256" key="6">
    <source>
        <dbReference type="RuleBase" id="RU003915"/>
    </source>
</evidence>
<dbReference type="RefSeq" id="WP_419192627.1">
    <property type="nucleotide sequence ID" value="NZ_CP036279.1"/>
</dbReference>
<dbReference type="KEGG" id="knv:Pan216_34870"/>